<evidence type="ECO:0000313" key="1">
    <source>
        <dbReference type="EMBL" id="MBO9204771.1"/>
    </source>
</evidence>
<evidence type="ECO:0008006" key="3">
    <source>
        <dbReference type="Google" id="ProtNLM"/>
    </source>
</evidence>
<sequence>MKTKIILLLAVIVIFILPGCVYSLYPLYTNNDLVYDSKLEGVWSEPGSKDVWKFENLFQHELAPYKGKERAEKENFKKQFINKNTYLLTYTENGETKKMQVNMAKLDDNLFLDIFPESLNLKNSFFEDLYVPVHTYAKIKMVGDRFELYFINTELLNKLLEQNTIRIKHESLDYYKIITASTEDLQKFIKKYADREDLFIKPTVFTKSVQ</sequence>
<dbReference type="RefSeq" id="WP_209143674.1">
    <property type="nucleotide sequence ID" value="NZ_JAGHKO010000017.1"/>
</dbReference>
<evidence type="ECO:0000313" key="2">
    <source>
        <dbReference type="Proteomes" id="UP000677244"/>
    </source>
</evidence>
<gene>
    <name evidence="1" type="ORF">J7I42_31065</name>
</gene>
<dbReference type="Proteomes" id="UP000677244">
    <property type="component" value="Unassembled WGS sequence"/>
</dbReference>
<name>A0ABS3Z3M6_9BACT</name>
<reference evidence="1 2" key="1">
    <citation type="submission" date="2021-03" db="EMBL/GenBank/DDBJ databases">
        <title>Assistant Professor.</title>
        <authorList>
            <person name="Huq M.A."/>
        </authorList>
    </citation>
    <scope>NUCLEOTIDE SEQUENCE [LARGE SCALE GENOMIC DNA]</scope>
    <source>
        <strain evidence="1 2">MAH-29</strain>
    </source>
</reference>
<dbReference type="EMBL" id="JAGHKO010000017">
    <property type="protein sequence ID" value="MBO9204771.1"/>
    <property type="molecule type" value="Genomic_DNA"/>
</dbReference>
<proteinExistence type="predicted"/>
<protein>
    <recommendedName>
        <fullName evidence="3">Lipoprotein</fullName>
    </recommendedName>
</protein>
<organism evidence="1 2">
    <name type="scientific">Niastella soli</name>
    <dbReference type="NCBI Taxonomy" id="2821487"/>
    <lineage>
        <taxon>Bacteria</taxon>
        <taxon>Pseudomonadati</taxon>
        <taxon>Bacteroidota</taxon>
        <taxon>Chitinophagia</taxon>
        <taxon>Chitinophagales</taxon>
        <taxon>Chitinophagaceae</taxon>
        <taxon>Niastella</taxon>
    </lineage>
</organism>
<accession>A0ABS3Z3M6</accession>
<keyword evidence="2" id="KW-1185">Reference proteome</keyword>
<comment type="caution">
    <text evidence="1">The sequence shown here is derived from an EMBL/GenBank/DDBJ whole genome shotgun (WGS) entry which is preliminary data.</text>
</comment>